<dbReference type="PANTHER" id="PTHR16055:SF2">
    <property type="entry name" value="INTEGRATOR COMPLEX SUBUNIT 10"/>
    <property type="match status" value="1"/>
</dbReference>
<organism evidence="6 7">
    <name type="scientific">Leptonychotes weddellii</name>
    <name type="common">Weddell seal</name>
    <name type="synonym">Otaria weddellii</name>
    <dbReference type="NCBI Taxonomy" id="9713"/>
    <lineage>
        <taxon>Eukaryota</taxon>
        <taxon>Metazoa</taxon>
        <taxon>Chordata</taxon>
        <taxon>Craniata</taxon>
        <taxon>Vertebrata</taxon>
        <taxon>Euteleostomi</taxon>
        <taxon>Mammalia</taxon>
        <taxon>Eutheria</taxon>
        <taxon>Laurasiatheria</taxon>
        <taxon>Carnivora</taxon>
        <taxon>Caniformia</taxon>
        <taxon>Pinnipedia</taxon>
        <taxon>Phocidae</taxon>
        <taxon>Monachinae</taxon>
        <taxon>Lobodontini</taxon>
        <taxon>Leptonychotes</taxon>
    </lineage>
</organism>
<comment type="subunit">
    <text evidence="5">Component of the Integrator complex, composed of core subunits INTS1, INTS2, INTS3, INTS4, INTS5, INTS6, INTS7, INTS8, INTS9/RC74, INTS10, INTS11/CPSF3L, INTS12, INTS13, INTS14 and INTS15. The core complex associates with protein phosphatase 2A subunits PPP2CA and PPP2R1A, to form the Integrator-PP2A (INTAC) complex. INTS10 is part of the tail subcomplex, composed of INTS10, INTS13, INTS14 and INTS15.</text>
</comment>
<evidence type="ECO:0000313" key="7">
    <source>
        <dbReference type="RefSeq" id="XP_030886089.1"/>
    </source>
</evidence>
<accession>A0A7F8QYA8</accession>
<gene>
    <name evidence="7" type="primary">LOC115941585</name>
</gene>
<dbReference type="AlphaFoldDB" id="A0A7F8QYA8"/>
<keyword evidence="6" id="KW-1185">Reference proteome</keyword>
<reference evidence="7" key="1">
    <citation type="submission" date="2025-08" db="UniProtKB">
        <authorList>
            <consortium name="RefSeq"/>
        </authorList>
    </citation>
    <scope>IDENTIFICATION</scope>
    <source>
        <tissue evidence="7">Liver</tissue>
    </source>
</reference>
<comment type="subcellular location">
    <subcellularLocation>
        <location evidence="1">Nucleus</location>
    </subcellularLocation>
</comment>
<evidence type="ECO:0000256" key="1">
    <source>
        <dbReference type="ARBA" id="ARBA00004123"/>
    </source>
</evidence>
<evidence type="ECO:0000256" key="5">
    <source>
        <dbReference type="ARBA" id="ARBA00062419"/>
    </source>
</evidence>
<keyword evidence="4" id="KW-0539">Nucleus</keyword>
<name>A0A7F8QYA8_LEPWE</name>
<dbReference type="InterPro" id="IPR026164">
    <property type="entry name" value="Int_cplx_su10"/>
</dbReference>
<sequence length="87" mass="10081">MSAQGDCEFLVQRARELVQQDLWAAKAWLITARSLYPADFNIQYEMYTIERNAERTATAGRLLYDISAGGVERNQHYYISIKERFTG</sequence>
<dbReference type="Proteomes" id="UP000245341">
    <property type="component" value="Unplaced"/>
</dbReference>
<protein>
    <recommendedName>
        <fullName evidence="3">Integrator complex subunit 10</fullName>
    </recommendedName>
</protein>
<evidence type="ECO:0000256" key="4">
    <source>
        <dbReference type="ARBA" id="ARBA00023242"/>
    </source>
</evidence>
<dbReference type="PRINTS" id="PR02106">
    <property type="entry name" value="INTSUBUNIT10"/>
</dbReference>
<dbReference type="PANTHER" id="PTHR16055">
    <property type="entry name" value="INTEGRATOR COMPLEX SUBUNIT 10"/>
    <property type="match status" value="1"/>
</dbReference>
<dbReference type="Pfam" id="PF21045">
    <property type="entry name" value="INT10"/>
    <property type="match status" value="1"/>
</dbReference>
<evidence type="ECO:0000256" key="3">
    <source>
        <dbReference type="ARBA" id="ARBA00016811"/>
    </source>
</evidence>
<dbReference type="GO" id="GO:0032039">
    <property type="term" value="C:integrator complex"/>
    <property type="evidence" value="ECO:0007669"/>
    <property type="project" value="InterPro"/>
</dbReference>
<evidence type="ECO:0000256" key="2">
    <source>
        <dbReference type="ARBA" id="ARBA00010391"/>
    </source>
</evidence>
<evidence type="ECO:0000313" key="6">
    <source>
        <dbReference type="Proteomes" id="UP000245341"/>
    </source>
</evidence>
<proteinExistence type="inferred from homology"/>
<comment type="similarity">
    <text evidence="2">Belongs to the Integrator subunit 10 family.</text>
</comment>
<dbReference type="GeneID" id="115941585"/>
<dbReference type="RefSeq" id="XP_030886089.1">
    <property type="nucleotide sequence ID" value="XM_031030229.1"/>
</dbReference>
<dbReference type="GO" id="GO:0016180">
    <property type="term" value="P:snRNA processing"/>
    <property type="evidence" value="ECO:0007669"/>
    <property type="project" value="InterPro"/>
</dbReference>